<protein>
    <recommendedName>
        <fullName evidence="3">Flowering locus T</fullName>
    </recommendedName>
</protein>
<evidence type="ECO:0000313" key="2">
    <source>
        <dbReference type="Proteomes" id="UP000030748"/>
    </source>
</evidence>
<dbReference type="Gene3D" id="3.90.280.10">
    <property type="entry name" value="PEBP-like"/>
    <property type="match status" value="1"/>
</dbReference>
<name>A0A022R0D3_ERYGU</name>
<evidence type="ECO:0000313" key="1">
    <source>
        <dbReference type="EMBL" id="EYU33369.1"/>
    </source>
</evidence>
<accession>A0A022R0D3</accession>
<dbReference type="InterPro" id="IPR035810">
    <property type="entry name" value="PEBP_euk"/>
</dbReference>
<gene>
    <name evidence="1" type="ORF">MIMGU_mgv1a0225291mg</name>
</gene>
<dbReference type="SUPFAM" id="SSF49777">
    <property type="entry name" value="PEBP-like"/>
    <property type="match status" value="1"/>
</dbReference>
<dbReference type="PANTHER" id="PTHR11362:SF82">
    <property type="entry name" value="PHOSPHATIDYLETHANOLAMINE-BINDING PROTEIN 4"/>
    <property type="match status" value="1"/>
</dbReference>
<dbReference type="CDD" id="cd00866">
    <property type="entry name" value="PEBP_euk"/>
    <property type="match status" value="1"/>
</dbReference>
<dbReference type="Proteomes" id="UP000030748">
    <property type="component" value="Unassembled WGS sequence"/>
</dbReference>
<feature type="non-terminal residue" evidence="1">
    <location>
        <position position="1"/>
    </location>
</feature>
<evidence type="ECO:0008006" key="3">
    <source>
        <dbReference type="Google" id="ProtNLM"/>
    </source>
</evidence>
<dbReference type="InterPro" id="IPR008914">
    <property type="entry name" value="PEBP"/>
</dbReference>
<proteinExistence type="predicted"/>
<dbReference type="EMBL" id="KI630772">
    <property type="protein sequence ID" value="EYU33369.1"/>
    <property type="molecule type" value="Genomic_DNA"/>
</dbReference>
<organism evidence="1 2">
    <name type="scientific">Erythranthe guttata</name>
    <name type="common">Yellow monkey flower</name>
    <name type="synonym">Mimulus guttatus</name>
    <dbReference type="NCBI Taxonomy" id="4155"/>
    <lineage>
        <taxon>Eukaryota</taxon>
        <taxon>Viridiplantae</taxon>
        <taxon>Streptophyta</taxon>
        <taxon>Embryophyta</taxon>
        <taxon>Tracheophyta</taxon>
        <taxon>Spermatophyta</taxon>
        <taxon>Magnoliopsida</taxon>
        <taxon>eudicotyledons</taxon>
        <taxon>Gunneridae</taxon>
        <taxon>Pentapetalae</taxon>
        <taxon>asterids</taxon>
        <taxon>lamiids</taxon>
        <taxon>Lamiales</taxon>
        <taxon>Phrymaceae</taxon>
        <taxon>Erythranthe</taxon>
    </lineage>
</organism>
<dbReference type="STRING" id="4155.A0A022R0D3"/>
<dbReference type="InterPro" id="IPR036610">
    <property type="entry name" value="PEBP-like_sf"/>
</dbReference>
<sequence>VLVDPDAPSPTNPIHKEYLHWIVTDIPGTTDTSFGNEIMTYEVPQPVLGIHSFVFVLFKQQSRQIVVAPEHRQNFNMREFSQQYNLDSPVAATYYNCHRENGTGARRLPSN</sequence>
<dbReference type="AlphaFoldDB" id="A0A022R0D3"/>
<dbReference type="eggNOG" id="KOG3346">
    <property type="taxonomic scope" value="Eukaryota"/>
</dbReference>
<keyword evidence="2" id="KW-1185">Reference proteome</keyword>
<reference evidence="1 2" key="1">
    <citation type="journal article" date="2013" name="Proc. Natl. Acad. Sci. U.S.A.">
        <title>Fine-scale variation in meiotic recombination in Mimulus inferred from population shotgun sequencing.</title>
        <authorList>
            <person name="Hellsten U."/>
            <person name="Wright K.M."/>
            <person name="Jenkins J."/>
            <person name="Shu S."/>
            <person name="Yuan Y."/>
            <person name="Wessler S.R."/>
            <person name="Schmutz J."/>
            <person name="Willis J.H."/>
            <person name="Rokhsar D.S."/>
        </authorList>
    </citation>
    <scope>NUCLEOTIDE SEQUENCE [LARGE SCALE GENOMIC DNA]</scope>
    <source>
        <strain evidence="2">cv. DUN x IM62</strain>
    </source>
</reference>
<dbReference type="PANTHER" id="PTHR11362">
    <property type="entry name" value="PHOSPHATIDYLETHANOLAMINE-BINDING PROTEIN"/>
    <property type="match status" value="1"/>
</dbReference>
<dbReference type="Pfam" id="PF01161">
    <property type="entry name" value="PBP"/>
    <property type="match status" value="1"/>
</dbReference>